<feature type="region of interest" description="Disordered" evidence="4">
    <location>
        <begin position="579"/>
        <end position="613"/>
    </location>
</feature>
<keyword evidence="9" id="KW-1185">Reference proteome</keyword>
<dbReference type="Proteomes" id="UP001428341">
    <property type="component" value="Unassembled WGS sequence"/>
</dbReference>
<dbReference type="CDD" id="cd14066">
    <property type="entry name" value="STKc_IRAK"/>
    <property type="match status" value="1"/>
</dbReference>
<dbReference type="Pfam" id="PF14009">
    <property type="entry name" value="PADRE"/>
    <property type="match status" value="1"/>
</dbReference>
<gene>
    <name evidence="8" type="ORF">WN944_022547</name>
</gene>
<keyword evidence="3" id="KW-0067">ATP-binding</keyword>
<dbReference type="PROSITE" id="PS50011">
    <property type="entry name" value="PROTEIN_KINASE_DOM"/>
    <property type="match status" value="1"/>
</dbReference>
<evidence type="ECO:0000256" key="1">
    <source>
        <dbReference type="ARBA" id="ARBA00022527"/>
    </source>
</evidence>
<keyword evidence="1" id="KW-0418">Kinase</keyword>
<dbReference type="PANTHER" id="PTHR47989">
    <property type="entry name" value="OS01G0750732 PROTEIN"/>
    <property type="match status" value="1"/>
</dbReference>
<dbReference type="GO" id="GO:0004674">
    <property type="term" value="F:protein serine/threonine kinase activity"/>
    <property type="evidence" value="ECO:0007669"/>
    <property type="project" value="UniProtKB-KW"/>
</dbReference>
<dbReference type="InterPro" id="IPR025322">
    <property type="entry name" value="PADRE_dom"/>
</dbReference>
<feature type="chain" id="PRO_5042863406" description="Protein kinase domain-containing protein" evidence="6">
    <location>
        <begin position="28"/>
        <end position="692"/>
    </location>
</feature>
<evidence type="ECO:0000256" key="6">
    <source>
        <dbReference type="SAM" id="SignalP"/>
    </source>
</evidence>
<comment type="caution">
    <text evidence="8">The sequence shown here is derived from an EMBL/GenBank/DDBJ whole genome shotgun (WGS) entry which is preliminary data.</text>
</comment>
<organism evidence="8 9">
    <name type="scientific">Citrus x changshan-huyou</name>
    <dbReference type="NCBI Taxonomy" id="2935761"/>
    <lineage>
        <taxon>Eukaryota</taxon>
        <taxon>Viridiplantae</taxon>
        <taxon>Streptophyta</taxon>
        <taxon>Embryophyta</taxon>
        <taxon>Tracheophyta</taxon>
        <taxon>Spermatophyta</taxon>
        <taxon>Magnoliopsida</taxon>
        <taxon>eudicotyledons</taxon>
        <taxon>Gunneridae</taxon>
        <taxon>Pentapetalae</taxon>
        <taxon>rosids</taxon>
        <taxon>malvids</taxon>
        <taxon>Sapindales</taxon>
        <taxon>Rutaceae</taxon>
        <taxon>Aurantioideae</taxon>
        <taxon>Citrus</taxon>
    </lineage>
</organism>
<feature type="domain" description="Protein kinase" evidence="7">
    <location>
        <begin position="155"/>
        <end position="425"/>
    </location>
</feature>
<name>A0AAP0N4H1_9ROSI</name>
<evidence type="ECO:0000313" key="9">
    <source>
        <dbReference type="Proteomes" id="UP001428341"/>
    </source>
</evidence>
<evidence type="ECO:0000256" key="5">
    <source>
        <dbReference type="SAM" id="Phobius"/>
    </source>
</evidence>
<dbReference type="PANTHER" id="PTHR47989:SF50">
    <property type="match status" value="1"/>
</dbReference>
<dbReference type="FunFam" id="3.30.200.20:FF:000342">
    <property type="entry name" value="Protein kinase superfamily protein"/>
    <property type="match status" value="1"/>
</dbReference>
<feature type="transmembrane region" description="Helical" evidence="5">
    <location>
        <begin position="73"/>
        <end position="97"/>
    </location>
</feature>
<evidence type="ECO:0000259" key="7">
    <source>
        <dbReference type="PROSITE" id="PS50011"/>
    </source>
</evidence>
<keyword evidence="5" id="KW-0812">Transmembrane</keyword>
<evidence type="ECO:0000256" key="4">
    <source>
        <dbReference type="SAM" id="MobiDB-lite"/>
    </source>
</evidence>
<keyword evidence="1" id="KW-0723">Serine/threonine-protein kinase</keyword>
<dbReference type="InterPro" id="IPR000719">
    <property type="entry name" value="Prot_kinase_dom"/>
</dbReference>
<dbReference type="Pfam" id="PF07714">
    <property type="entry name" value="PK_Tyr_Ser-Thr"/>
    <property type="match status" value="1"/>
</dbReference>
<proteinExistence type="predicted"/>
<feature type="compositionally biased region" description="Basic and acidic residues" evidence="4">
    <location>
        <begin position="591"/>
        <end position="613"/>
    </location>
</feature>
<dbReference type="SUPFAM" id="SSF56112">
    <property type="entry name" value="Protein kinase-like (PK-like)"/>
    <property type="match status" value="1"/>
</dbReference>
<dbReference type="InterPro" id="IPR001245">
    <property type="entry name" value="Ser-Thr/Tyr_kinase_cat_dom"/>
</dbReference>
<keyword evidence="2" id="KW-0547">Nucleotide-binding</keyword>
<dbReference type="FunFam" id="1.10.510.10:FF:000223">
    <property type="entry name" value="probable receptor-like protein kinase At1g80640"/>
    <property type="match status" value="1"/>
</dbReference>
<keyword evidence="5" id="KW-0472">Membrane</keyword>
<dbReference type="Gene3D" id="3.30.200.20">
    <property type="entry name" value="Phosphorylase Kinase, domain 1"/>
    <property type="match status" value="1"/>
</dbReference>
<dbReference type="InterPro" id="IPR008271">
    <property type="entry name" value="Ser/Thr_kinase_AS"/>
</dbReference>
<evidence type="ECO:0000256" key="3">
    <source>
        <dbReference type="ARBA" id="ARBA00022840"/>
    </source>
</evidence>
<evidence type="ECO:0000256" key="2">
    <source>
        <dbReference type="ARBA" id="ARBA00022741"/>
    </source>
</evidence>
<feature type="region of interest" description="Disordered" evidence="4">
    <location>
        <begin position="629"/>
        <end position="681"/>
    </location>
</feature>
<accession>A0AAP0N4H1</accession>
<reference evidence="8 9" key="1">
    <citation type="submission" date="2024-05" db="EMBL/GenBank/DDBJ databases">
        <title>Haplotype-resolved chromosome-level genome assembly of Huyou (Citrus changshanensis).</title>
        <authorList>
            <person name="Miao C."/>
            <person name="Chen W."/>
            <person name="Wu Y."/>
            <person name="Wang L."/>
            <person name="Zhao S."/>
            <person name="Grierson D."/>
            <person name="Xu C."/>
            <person name="Chen K."/>
        </authorList>
    </citation>
    <scope>NUCLEOTIDE SEQUENCE [LARGE SCALE GENOMIC DNA]</scope>
    <source>
        <strain evidence="8">01-14</strain>
        <tissue evidence="8">Leaf</tissue>
    </source>
</reference>
<dbReference type="InterPro" id="IPR011009">
    <property type="entry name" value="Kinase-like_dom_sf"/>
</dbReference>
<dbReference type="EMBL" id="JBCGBO010000001">
    <property type="protein sequence ID" value="KAK9229584.1"/>
    <property type="molecule type" value="Genomic_DNA"/>
</dbReference>
<dbReference type="SMART" id="SM00220">
    <property type="entry name" value="S_TKc"/>
    <property type="match status" value="1"/>
</dbReference>
<dbReference type="PROSITE" id="PS00108">
    <property type="entry name" value="PROTEIN_KINASE_ST"/>
    <property type="match status" value="1"/>
</dbReference>
<dbReference type="AlphaFoldDB" id="A0AAP0N4H1"/>
<feature type="signal peptide" evidence="6">
    <location>
        <begin position="1"/>
        <end position="27"/>
    </location>
</feature>
<dbReference type="GO" id="GO:0005524">
    <property type="term" value="F:ATP binding"/>
    <property type="evidence" value="ECO:0007669"/>
    <property type="project" value="UniProtKB-KW"/>
</dbReference>
<keyword evidence="5" id="KW-1133">Transmembrane helix</keyword>
<evidence type="ECO:0000313" key="8">
    <source>
        <dbReference type="EMBL" id="KAK9229584.1"/>
    </source>
</evidence>
<dbReference type="Gene3D" id="1.10.510.10">
    <property type="entry name" value="Transferase(Phosphotransferase) domain 1"/>
    <property type="match status" value="1"/>
</dbReference>
<keyword evidence="6" id="KW-0732">Signal</keyword>
<sequence>MNMKKLLGLLLPMWAFFFSLFLSTLVAKPDTDISFVFGSLKEPISQFSAEMEAESPGIAEVRVVNHQDLNKKILIALVVSSTLLGVLLLFLLCFWIYRWKRLKNTNGNSKQTFDGGKGLSLSPILERFNSLRLAGKKDTVSVIEYELLEAATNNFQESNVIGEGGRGRVYKARFNEKLLAAVKRIDDAGHDAEREFNNEVSWLTKIRHQNIISLLGYCIHAETRFLVYEMMQNGSLEKQLHGPTHGSNLTWHLRMKIAVDVARGLEYLHEHCNHPVVHRDLKSSNILLDSSFNAKLSDFGLSVTAGTQSRNVKISGTLGYVAPEYLLEGKLTDKSDVYAFGVVLLELLMGRRPVEKMSPTQCQSMVTWAMPQLTDRSKLPNIVDPVIRDTMDLKHLYQVAAVAVLCIQPEPSYRPLITDVLHSLIPLVPTDLGGFPQVPDHSFRTTVSFRELDTGSSFHWKYLNNHAFQLPQTNAGQLPPGTGRIKQSSAIAVICWLCTNNTKNLLVKIVHPGGHVELHDRPIMAAEIMLRNPKCIVAHPNVFKQPWAIVAPDTVLSLGQKFYVVPVSTIRKLQRLNSAKYPQKVQSSMNKDGEENESRDSRRSWKKADSPGKNRCFSDDNCLMSMITGSKVEGSNGDNSNERASSSSSFSSSETRGLTCRKRSKDFTKGSPKKYVNMDNWQPSLESIVEEF</sequence>
<keyword evidence="1" id="KW-0808">Transferase</keyword>
<protein>
    <recommendedName>
        <fullName evidence="7">Protein kinase domain-containing protein</fullName>
    </recommendedName>
</protein>